<feature type="transmembrane region" description="Helical" evidence="1">
    <location>
        <begin position="385"/>
        <end position="411"/>
    </location>
</feature>
<reference evidence="2 3" key="1">
    <citation type="submission" date="2016-02" db="EMBL/GenBank/DDBJ databases">
        <title>Discovery of a natural microsporidian pathogen with a broad tissue tropism in Caenorhabditis elegans.</title>
        <authorList>
            <person name="Luallen R.J."/>
            <person name="Reinke A.W."/>
            <person name="Tong L."/>
            <person name="Botts M.R."/>
            <person name="Felix M.-A."/>
            <person name="Troemel E.R."/>
        </authorList>
    </citation>
    <scope>NUCLEOTIDE SEQUENCE [LARGE SCALE GENOMIC DNA]</scope>
    <source>
        <strain evidence="2 3">JUm2807</strain>
    </source>
</reference>
<evidence type="ECO:0000256" key="1">
    <source>
        <dbReference type="SAM" id="Phobius"/>
    </source>
</evidence>
<keyword evidence="1" id="KW-1133">Transmembrane helix</keyword>
<dbReference type="GeneID" id="93648138"/>
<feature type="transmembrane region" description="Helical" evidence="1">
    <location>
        <begin position="342"/>
        <end position="364"/>
    </location>
</feature>
<organism evidence="2 3">
    <name type="scientific">Nematocida displodere</name>
    <dbReference type="NCBI Taxonomy" id="1805483"/>
    <lineage>
        <taxon>Eukaryota</taxon>
        <taxon>Fungi</taxon>
        <taxon>Fungi incertae sedis</taxon>
        <taxon>Microsporidia</taxon>
        <taxon>Nematocida</taxon>
    </lineage>
</organism>
<comment type="caution">
    <text evidence="2">The sequence shown here is derived from an EMBL/GenBank/DDBJ whole genome shotgun (WGS) entry which is preliminary data.</text>
</comment>
<dbReference type="AlphaFoldDB" id="A0A177EIT0"/>
<protein>
    <submittedName>
        <fullName evidence="2">Uncharacterized protein</fullName>
    </submittedName>
</protein>
<sequence>MKMRYGAMTGSSGPRENKKKYFCQTLIIAEEQCTNAIQTFHRLNEFLHGLLEPISKTLQKHQERIPELAHSISPQYIHGITLAVNSLKSEVDACLVEIPKRHIEILDSMEAHHSKFLCPDTSLKKWMVRVLDPSTLDKYPQTYKKIGPKDIRQWIVRIVRVIDVHIANYIDNAVNVIVMSIDFDKNAATLTRAMEVAENTFKNTQNTPWPASHSKYPKYYPTHFSKNSTDLALEHSKPFVFSPAEKMAQKEEVLFRRRARGFCSYLTVDVGIFEQKKTPLVVFLKSIQAAGCIIKFIRSFLIAAMPHLLLCSYTYIFCRPIVLSFAEDGLVCFGAELSKRCLYSFYALAALAFSGISISVGSFFKRAVQRSRDLSFQLLFVRERWCVIITNTLIWCVLVFSVFTVIQAALAVENLSLGGWLLVATMYCYFVLFGCYFLYQTVAGRVFGKHVSTTTTIAFSSSAAAALFLSLFFTADLFYGLLVLDLTFPDL</sequence>
<feature type="transmembrane region" description="Helical" evidence="1">
    <location>
        <begin position="300"/>
        <end position="322"/>
    </location>
</feature>
<dbReference type="EMBL" id="LTDL01000019">
    <property type="protein sequence ID" value="OAG31310.1"/>
    <property type="molecule type" value="Genomic_DNA"/>
</dbReference>
<gene>
    <name evidence="2" type="ORF">NEDG_01788</name>
</gene>
<dbReference type="VEuPathDB" id="MicrosporidiaDB:NEDG_01788"/>
<keyword evidence="1" id="KW-0472">Membrane</keyword>
<feature type="transmembrane region" description="Helical" evidence="1">
    <location>
        <begin position="417"/>
        <end position="439"/>
    </location>
</feature>
<feature type="transmembrane region" description="Helical" evidence="1">
    <location>
        <begin position="459"/>
        <end position="482"/>
    </location>
</feature>
<proteinExistence type="predicted"/>
<keyword evidence="1" id="KW-0812">Transmembrane</keyword>
<keyword evidence="3" id="KW-1185">Reference proteome</keyword>
<accession>A0A177EIT0</accession>
<name>A0A177EIT0_9MICR</name>
<dbReference type="RefSeq" id="XP_067545006.1">
    <property type="nucleotide sequence ID" value="XM_067689206.1"/>
</dbReference>
<evidence type="ECO:0000313" key="3">
    <source>
        <dbReference type="Proteomes" id="UP000185944"/>
    </source>
</evidence>
<dbReference type="Proteomes" id="UP000185944">
    <property type="component" value="Unassembled WGS sequence"/>
</dbReference>
<evidence type="ECO:0000313" key="2">
    <source>
        <dbReference type="EMBL" id="OAG31310.1"/>
    </source>
</evidence>